<sequence>MAMISSSFTFFFSSRYRSMSALFTLGTFYPKASEVGVINFGFVKMTPYFQGVVLYLFFSKTLESFDLGDFDSNLESLVSSAISDLKLFTRCSIDWSRRTTSLSRFIFCGSFTTAPGVVYSLWKCAGGVLGGGFGVREKVTRLWLSCATQVELRPSFR</sequence>
<reference evidence="1" key="1">
    <citation type="submission" date="2021-01" db="EMBL/GenBank/DDBJ databases">
        <authorList>
            <person name="Corre E."/>
            <person name="Pelletier E."/>
            <person name="Niang G."/>
            <person name="Scheremetjew M."/>
            <person name="Finn R."/>
            <person name="Kale V."/>
            <person name="Holt S."/>
            <person name="Cochrane G."/>
            <person name="Meng A."/>
            <person name="Brown T."/>
            <person name="Cohen L."/>
        </authorList>
    </citation>
    <scope>NUCLEOTIDE SEQUENCE</scope>
    <source>
        <strain evidence="1">BC52</strain>
    </source>
</reference>
<proteinExistence type="predicted"/>
<evidence type="ECO:0000313" key="1">
    <source>
        <dbReference type="EMBL" id="CAD9650488.1"/>
    </source>
</evidence>
<dbReference type="EMBL" id="HBHC01001020">
    <property type="protein sequence ID" value="CAD9650488.1"/>
    <property type="molecule type" value="Transcribed_RNA"/>
</dbReference>
<protein>
    <submittedName>
        <fullName evidence="1">Uncharacterized protein</fullName>
    </submittedName>
</protein>
<gene>
    <name evidence="1" type="ORF">NSPH01132_LOCUS578</name>
</gene>
<name>A0A7S2VU68_9EUKA</name>
<dbReference type="AlphaFoldDB" id="A0A7S2VU68"/>
<accession>A0A7S2VU68</accession>
<organism evidence="1">
    <name type="scientific">Norrisiella sphaerica</name>
    <dbReference type="NCBI Taxonomy" id="552664"/>
    <lineage>
        <taxon>Eukaryota</taxon>
        <taxon>Sar</taxon>
        <taxon>Rhizaria</taxon>
        <taxon>Cercozoa</taxon>
        <taxon>Chlorarachniophyceae</taxon>
        <taxon>Norrisiella</taxon>
    </lineage>
</organism>